<dbReference type="AlphaFoldDB" id="X0Z0J1"/>
<comment type="caution">
    <text evidence="1">The sequence shown here is derived from an EMBL/GenBank/DDBJ whole genome shotgun (WGS) entry which is preliminary data.</text>
</comment>
<dbReference type="Gene3D" id="1.25.40.10">
    <property type="entry name" value="Tetratricopeptide repeat domain"/>
    <property type="match status" value="1"/>
</dbReference>
<feature type="non-terminal residue" evidence="1">
    <location>
        <position position="182"/>
    </location>
</feature>
<dbReference type="InterPro" id="IPR019734">
    <property type="entry name" value="TPR_rpt"/>
</dbReference>
<gene>
    <name evidence="1" type="ORF">S01H4_14550</name>
</gene>
<name>X0Z0J1_9ZZZZ</name>
<reference evidence="1" key="1">
    <citation type="journal article" date="2014" name="Front. Microbiol.">
        <title>High frequency of phylogenetically diverse reductive dehalogenase-homologous genes in deep subseafloor sedimentary metagenomes.</title>
        <authorList>
            <person name="Kawai M."/>
            <person name="Futagami T."/>
            <person name="Toyoda A."/>
            <person name="Takaki Y."/>
            <person name="Nishi S."/>
            <person name="Hori S."/>
            <person name="Arai W."/>
            <person name="Tsubouchi T."/>
            <person name="Morono Y."/>
            <person name="Uchiyama I."/>
            <person name="Ito T."/>
            <person name="Fujiyama A."/>
            <person name="Inagaki F."/>
            <person name="Takami H."/>
        </authorList>
    </citation>
    <scope>NUCLEOTIDE SEQUENCE</scope>
    <source>
        <strain evidence="1">Expedition CK06-06</strain>
    </source>
</reference>
<dbReference type="SUPFAM" id="SSF48452">
    <property type="entry name" value="TPR-like"/>
    <property type="match status" value="1"/>
</dbReference>
<dbReference type="SMART" id="SM00028">
    <property type="entry name" value="TPR"/>
    <property type="match status" value="2"/>
</dbReference>
<dbReference type="PROSITE" id="PS50005">
    <property type="entry name" value="TPR"/>
    <property type="match status" value="2"/>
</dbReference>
<accession>X0Z0J1</accession>
<organism evidence="1">
    <name type="scientific">marine sediment metagenome</name>
    <dbReference type="NCBI Taxonomy" id="412755"/>
    <lineage>
        <taxon>unclassified sequences</taxon>
        <taxon>metagenomes</taxon>
        <taxon>ecological metagenomes</taxon>
    </lineage>
</organism>
<sequence length="182" mass="20805">MVFVFTVFVVTPQNLKPDEKLIEEKGILHFNEGEFSKALFYFNRLLGIYPKDPFFNYYAGVSHTELETQLDEAIYQLKLASLKDVPDNVYFYLGKANHVSENYNDALKYYERYLSIGDKKEIEEFQAQRLLQMCQSKVNPEVSEPGVEKISRRSGEIPVVGNEAAKTGEEKVTTAGQQEITG</sequence>
<evidence type="ECO:0000313" key="1">
    <source>
        <dbReference type="EMBL" id="GAG62514.1"/>
    </source>
</evidence>
<dbReference type="EMBL" id="BART01006382">
    <property type="protein sequence ID" value="GAG62514.1"/>
    <property type="molecule type" value="Genomic_DNA"/>
</dbReference>
<proteinExistence type="predicted"/>
<dbReference type="InterPro" id="IPR011990">
    <property type="entry name" value="TPR-like_helical_dom_sf"/>
</dbReference>
<protein>
    <submittedName>
        <fullName evidence="1">Uncharacterized protein</fullName>
    </submittedName>
</protein>